<dbReference type="PANTHER" id="PTHR32322">
    <property type="entry name" value="INNER MEMBRANE TRANSPORTER"/>
    <property type="match status" value="1"/>
</dbReference>
<dbReference type="AlphaFoldDB" id="A0A916VX94"/>
<evidence type="ECO:0000313" key="8">
    <source>
        <dbReference type="Proteomes" id="UP000596977"/>
    </source>
</evidence>
<evidence type="ECO:0000313" key="7">
    <source>
        <dbReference type="EMBL" id="GGA48168.1"/>
    </source>
</evidence>
<comment type="subcellular location">
    <subcellularLocation>
        <location evidence="1">Membrane</location>
        <topology evidence="1">Multi-pass membrane protein</topology>
    </subcellularLocation>
</comment>
<feature type="transmembrane region" description="Helical" evidence="5">
    <location>
        <begin position="121"/>
        <end position="142"/>
    </location>
</feature>
<feature type="transmembrane region" description="Helical" evidence="5">
    <location>
        <begin position="178"/>
        <end position="199"/>
    </location>
</feature>
<proteinExistence type="predicted"/>
<evidence type="ECO:0000256" key="1">
    <source>
        <dbReference type="ARBA" id="ARBA00004141"/>
    </source>
</evidence>
<keyword evidence="2 5" id="KW-0812">Transmembrane</keyword>
<name>A0A916VX94_9HYPH</name>
<keyword evidence="8" id="KW-1185">Reference proteome</keyword>
<feature type="transmembrane region" description="Helical" evidence="5">
    <location>
        <begin position="148"/>
        <end position="166"/>
    </location>
</feature>
<sequence>MGVLMRIITLTAIAMLAFAANSVLARLALVDGAIDAASYTGIRLIAGAVLLYAILFWGSTAHPRGRVGGNWSGAAALFGYAILFSIAYVMLGAGMGALILFASVQMSMLGWAMFKGDRPGMIEWAGIGLALAALVYLVSPGLSAPNPLGAMLMAIAGASWAAYSLIGRGSHSPLRDTAGNFVRCLPVGIALTAFGLLTLPVSLEGVAYAVASGALASGLGYAVWYLALPALSRVQASTVQLTVPAIAALGGVIFIGESITLRLAVASIGILGGVAFALWGSEHRKR</sequence>
<feature type="transmembrane region" description="Helical" evidence="5">
    <location>
        <begin position="71"/>
        <end position="91"/>
    </location>
</feature>
<feature type="transmembrane region" description="Helical" evidence="5">
    <location>
        <begin position="238"/>
        <end position="255"/>
    </location>
</feature>
<dbReference type="SUPFAM" id="SSF103481">
    <property type="entry name" value="Multidrug resistance efflux transporter EmrE"/>
    <property type="match status" value="2"/>
</dbReference>
<feature type="transmembrane region" description="Helical" evidence="5">
    <location>
        <begin position="41"/>
        <end position="59"/>
    </location>
</feature>
<dbReference type="InterPro" id="IPR050638">
    <property type="entry name" value="AA-Vitamin_Transporters"/>
</dbReference>
<dbReference type="GO" id="GO:0016020">
    <property type="term" value="C:membrane"/>
    <property type="evidence" value="ECO:0007669"/>
    <property type="project" value="UniProtKB-SubCell"/>
</dbReference>
<gene>
    <name evidence="7" type="ORF">GCM10011499_17550</name>
</gene>
<dbReference type="PANTHER" id="PTHR32322:SF9">
    <property type="entry name" value="AMINO-ACID METABOLITE EFFLUX PUMP-RELATED"/>
    <property type="match status" value="1"/>
</dbReference>
<feature type="domain" description="EamA" evidence="6">
    <location>
        <begin position="148"/>
        <end position="278"/>
    </location>
</feature>
<evidence type="ECO:0000256" key="3">
    <source>
        <dbReference type="ARBA" id="ARBA00022989"/>
    </source>
</evidence>
<evidence type="ECO:0000256" key="2">
    <source>
        <dbReference type="ARBA" id="ARBA00022692"/>
    </source>
</evidence>
<dbReference type="Pfam" id="PF00892">
    <property type="entry name" value="EamA"/>
    <property type="match status" value="1"/>
</dbReference>
<dbReference type="EMBL" id="BMKB01000002">
    <property type="protein sequence ID" value="GGA48168.1"/>
    <property type="molecule type" value="Genomic_DNA"/>
</dbReference>
<feature type="transmembrane region" description="Helical" evidence="5">
    <location>
        <begin position="97"/>
        <end position="114"/>
    </location>
</feature>
<feature type="transmembrane region" description="Helical" evidence="5">
    <location>
        <begin position="261"/>
        <end position="280"/>
    </location>
</feature>
<evidence type="ECO:0000256" key="4">
    <source>
        <dbReference type="ARBA" id="ARBA00023136"/>
    </source>
</evidence>
<accession>A0A916VX94</accession>
<protein>
    <submittedName>
        <fullName evidence="7">Membrane protein</fullName>
    </submittedName>
</protein>
<keyword evidence="3 5" id="KW-1133">Transmembrane helix</keyword>
<keyword evidence="4 5" id="KW-0472">Membrane</keyword>
<organism evidence="7 8">
    <name type="scientific">Pelagibacterium lentulum</name>
    <dbReference type="NCBI Taxonomy" id="2029865"/>
    <lineage>
        <taxon>Bacteria</taxon>
        <taxon>Pseudomonadati</taxon>
        <taxon>Pseudomonadota</taxon>
        <taxon>Alphaproteobacteria</taxon>
        <taxon>Hyphomicrobiales</taxon>
        <taxon>Devosiaceae</taxon>
        <taxon>Pelagibacterium</taxon>
    </lineage>
</organism>
<evidence type="ECO:0000256" key="5">
    <source>
        <dbReference type="SAM" id="Phobius"/>
    </source>
</evidence>
<reference evidence="7 8" key="1">
    <citation type="journal article" date="2014" name="Int. J. Syst. Evol. Microbiol.">
        <title>Complete genome sequence of Corynebacterium casei LMG S-19264T (=DSM 44701T), isolated from a smear-ripened cheese.</title>
        <authorList>
            <consortium name="US DOE Joint Genome Institute (JGI-PGF)"/>
            <person name="Walter F."/>
            <person name="Albersmeier A."/>
            <person name="Kalinowski J."/>
            <person name="Ruckert C."/>
        </authorList>
    </citation>
    <scope>NUCLEOTIDE SEQUENCE [LARGE SCALE GENOMIC DNA]</scope>
    <source>
        <strain evidence="7 8">CGMCC 1.15896</strain>
    </source>
</reference>
<evidence type="ECO:0000259" key="6">
    <source>
        <dbReference type="Pfam" id="PF00892"/>
    </source>
</evidence>
<dbReference type="InterPro" id="IPR000620">
    <property type="entry name" value="EamA_dom"/>
</dbReference>
<comment type="caution">
    <text evidence="7">The sequence shown here is derived from an EMBL/GenBank/DDBJ whole genome shotgun (WGS) entry which is preliminary data.</text>
</comment>
<dbReference type="InterPro" id="IPR037185">
    <property type="entry name" value="EmrE-like"/>
</dbReference>
<feature type="transmembrane region" description="Helical" evidence="5">
    <location>
        <begin position="205"/>
        <end position="226"/>
    </location>
</feature>
<dbReference type="Proteomes" id="UP000596977">
    <property type="component" value="Unassembled WGS sequence"/>
</dbReference>